<protein>
    <submittedName>
        <fullName evidence="3">Reverse transcriptase domain-containing protein</fullName>
    </submittedName>
</protein>
<dbReference type="InterPro" id="IPR012337">
    <property type="entry name" value="RNaseH-like_sf"/>
</dbReference>
<feature type="domain" description="Integrase zinc-binding" evidence="1">
    <location>
        <begin position="59"/>
        <end position="113"/>
    </location>
</feature>
<dbReference type="EMBL" id="BQNB010015087">
    <property type="protein sequence ID" value="GJT35863.1"/>
    <property type="molecule type" value="Genomic_DNA"/>
</dbReference>
<evidence type="ECO:0000313" key="3">
    <source>
        <dbReference type="EMBL" id="GJT35863.1"/>
    </source>
</evidence>
<dbReference type="InterPro" id="IPR036397">
    <property type="entry name" value="RNaseH_sf"/>
</dbReference>
<dbReference type="GO" id="GO:0003964">
    <property type="term" value="F:RNA-directed DNA polymerase activity"/>
    <property type="evidence" value="ECO:0007669"/>
    <property type="project" value="UniProtKB-KW"/>
</dbReference>
<dbReference type="PANTHER" id="PTHR46148">
    <property type="entry name" value="CHROMO DOMAIN-CONTAINING PROTEIN"/>
    <property type="match status" value="1"/>
</dbReference>
<dbReference type="Pfam" id="PF24626">
    <property type="entry name" value="SH3_Tf2-1"/>
    <property type="match status" value="1"/>
</dbReference>
<sequence length="411" mass="48134">MTIHTDLPERILSAQRNAMLKKNVENENLGRLLKQIFEFRSDGTRCDDNRVWLPRFGGLRDLIMHESHNSKYSIHPGSDKMYQDLKKMYWWPNMKAEIAKYVSQCLTCAEVKAEHQKPFGKLVQPEIPVWKWENITMDFVSGLPKTSSGYDLIWVIVDRFWESLQKALGTRLDMSTAYHPQTDGQSKRTIQMLEDMLRACVIDFGNSWDRHLPLSEVGESQLTGPEMIRETTKKIVMIKNRLLTARSRQKSYAHKRRNPLEFKVGDMVLLKVSLWKGVVRFGKRGKLSPRFVGPFKIIDKVGPVAYTLKLPDEMKEIHNTFHVSNLRKCLAKEDLVVLMDETKVDDKLNFVEELIEIVDREVKRLKKVRIPIVKVRWNSRRGPEFTWEREDEFKSKYPHLYKGKDEVVKSS</sequence>
<dbReference type="Gene3D" id="3.30.420.10">
    <property type="entry name" value="Ribonuclease H-like superfamily/Ribonuclease H"/>
    <property type="match status" value="1"/>
</dbReference>
<proteinExistence type="predicted"/>
<dbReference type="PANTHER" id="PTHR46148:SF59">
    <property type="entry name" value="NUCLEOTIDYLTRANSFERASE, RIBONUCLEASE H"/>
    <property type="match status" value="1"/>
</dbReference>
<evidence type="ECO:0000259" key="1">
    <source>
        <dbReference type="Pfam" id="PF17921"/>
    </source>
</evidence>
<evidence type="ECO:0000313" key="4">
    <source>
        <dbReference type="Proteomes" id="UP001151760"/>
    </source>
</evidence>
<dbReference type="SUPFAM" id="SSF53098">
    <property type="entry name" value="Ribonuclease H-like"/>
    <property type="match status" value="1"/>
</dbReference>
<name>A0ABQ5DC51_9ASTR</name>
<keyword evidence="3" id="KW-0695">RNA-directed DNA polymerase</keyword>
<reference evidence="3" key="1">
    <citation type="journal article" date="2022" name="Int. J. Mol. Sci.">
        <title>Draft Genome of Tanacetum Coccineum: Genomic Comparison of Closely Related Tanacetum-Family Plants.</title>
        <authorList>
            <person name="Yamashiro T."/>
            <person name="Shiraishi A."/>
            <person name="Nakayama K."/>
            <person name="Satake H."/>
        </authorList>
    </citation>
    <scope>NUCLEOTIDE SEQUENCE</scope>
</reference>
<keyword evidence="3" id="KW-0548">Nucleotidyltransferase</keyword>
<gene>
    <name evidence="3" type="ORF">Tco_0926282</name>
</gene>
<keyword evidence="4" id="KW-1185">Reference proteome</keyword>
<dbReference type="InterPro" id="IPR041588">
    <property type="entry name" value="Integrase_H2C2"/>
</dbReference>
<dbReference type="Gene3D" id="1.10.340.70">
    <property type="match status" value="1"/>
</dbReference>
<feature type="domain" description="Tf2-1-like SH3-like" evidence="2">
    <location>
        <begin position="265"/>
        <end position="329"/>
    </location>
</feature>
<keyword evidence="3" id="KW-0808">Transferase</keyword>
<comment type="caution">
    <text evidence="3">The sequence shown here is derived from an EMBL/GenBank/DDBJ whole genome shotgun (WGS) entry which is preliminary data.</text>
</comment>
<organism evidence="3 4">
    <name type="scientific">Tanacetum coccineum</name>
    <dbReference type="NCBI Taxonomy" id="301880"/>
    <lineage>
        <taxon>Eukaryota</taxon>
        <taxon>Viridiplantae</taxon>
        <taxon>Streptophyta</taxon>
        <taxon>Embryophyta</taxon>
        <taxon>Tracheophyta</taxon>
        <taxon>Spermatophyta</taxon>
        <taxon>Magnoliopsida</taxon>
        <taxon>eudicotyledons</taxon>
        <taxon>Gunneridae</taxon>
        <taxon>Pentapetalae</taxon>
        <taxon>asterids</taxon>
        <taxon>campanulids</taxon>
        <taxon>Asterales</taxon>
        <taxon>Asteraceae</taxon>
        <taxon>Asteroideae</taxon>
        <taxon>Anthemideae</taxon>
        <taxon>Anthemidinae</taxon>
        <taxon>Tanacetum</taxon>
    </lineage>
</organism>
<reference evidence="3" key="2">
    <citation type="submission" date="2022-01" db="EMBL/GenBank/DDBJ databases">
        <authorList>
            <person name="Yamashiro T."/>
            <person name="Shiraishi A."/>
            <person name="Satake H."/>
            <person name="Nakayama K."/>
        </authorList>
    </citation>
    <scope>NUCLEOTIDE SEQUENCE</scope>
</reference>
<dbReference type="Pfam" id="PF17921">
    <property type="entry name" value="Integrase_H2C2"/>
    <property type="match status" value="1"/>
</dbReference>
<dbReference type="InterPro" id="IPR056924">
    <property type="entry name" value="SH3_Tf2-1"/>
</dbReference>
<evidence type="ECO:0000259" key="2">
    <source>
        <dbReference type="Pfam" id="PF24626"/>
    </source>
</evidence>
<accession>A0ABQ5DC51</accession>
<dbReference type="Proteomes" id="UP001151760">
    <property type="component" value="Unassembled WGS sequence"/>
</dbReference>